<sequence length="1021" mass="113371">MKSTLALQVSATQDRTITPFRIVHSALCIPHEPRQLVQDKMSGLESKMEALSTSSQFSVENWPAARIRKTFVEYFEQQKDLPHTFYRSCPVVPLDDPTLLFINAGMNQYKPIFLGQVDPSHPMAKLERACNSQKCIRAGGKHNDLDDVGKDVYHHTFFEMLGNWSFGNYFKKEAVHMSFTLLTEVFGIDANRLYATYFGGDEAQGLPSDEETRQIWLNYLPTERVLPFGCKDNFWEMGDVGPCGPCTEIHYDRIGNRDAAEFVNADRPDLIEIWNNVFIQFNREQDGKLVSLPHKHVDTGMGFERLASILQGKDSNYDTDVFTPLFAAIQKSTKAAPYTGKLGAEDPDKKDMAYRVVADHIRTLTFAITDGAVPSNDGRGYVLRRILRRAVRYGQQFLNAPSGFLTELVPVVVNMLQEAYPELTQKQKEVEEIVLDEEKSFGRTLNKGIERFKKIAQSIREANAGSNKPLVVPGEDAFFLYDSMGFPIDLTEIMAEEEGMTVDVKGYEEQMRLQSERSKMDRKKGGSNGARPLVLEARETSALASKHINATDDMAKYEWNVTISAKVVAIFTTTASSSDFVDEVKVGDFERVGVILDNTSFYAQAGGQIYDTGALTASNFKLDVDSVESYAGYVMHMGPISSGAIKVGDSVECHVDYVRRSKVAPNHTMTHVLNFALRKVLGTTVDQRGSLVDESRLRFDFTNNKAIKPNQLEAVETICDDIIKQQLEIYTQNSAQADAKRIQGLRAVFGETYPDFVRVVSIGQPIAPMLGDPENSSWSNFSVEFCGGTHLKNTKEAKKFVLYEEGAIAKGIRRVSAYTCELATEAEERGAKLQADLDTIDKLSGNEFVESVSSFKPILDQALISLPLKDKLRKQVDGLVNRVKKIKKEAAAARAANGVRDATTEATKAKEAGQEIVIVKFDVGTDSKLGREMLEAMTNILPTGSFMIFSTDSDANKTAAFTQVSQQHVDTKQLDARKWVNHAMAAMKGKGGGKDALNATGQTKTVEKVDEAVALAKAFVQ</sequence>
<dbReference type="FunFam" id="3.30.980.10:FF:000004">
    <property type="entry name" value="Alanine--tRNA ligase, cytoplasmic"/>
    <property type="match status" value="1"/>
</dbReference>
<dbReference type="EMBL" id="MBDO02000320">
    <property type="protein sequence ID" value="RLN57225.1"/>
    <property type="molecule type" value="Genomic_DNA"/>
</dbReference>
<dbReference type="SMART" id="SM00863">
    <property type="entry name" value="tRNA_SAD"/>
    <property type="match status" value="1"/>
</dbReference>
<keyword evidence="4 12" id="KW-0479">Metal-binding</keyword>
<dbReference type="EC" id="6.1.1.7" evidence="12"/>
<keyword evidence="9 12" id="KW-0648">Protein biosynthesis</keyword>
<dbReference type="InterPro" id="IPR018164">
    <property type="entry name" value="Ala-tRNA-synth_IIc_N"/>
</dbReference>
<dbReference type="SUPFAM" id="SSF101353">
    <property type="entry name" value="Putative anticodon-binding domain of alanyl-tRNA synthetase (AlaRS)"/>
    <property type="match status" value="1"/>
</dbReference>
<evidence type="ECO:0000259" key="14">
    <source>
        <dbReference type="PROSITE" id="PS50860"/>
    </source>
</evidence>
<evidence type="ECO:0000256" key="4">
    <source>
        <dbReference type="ARBA" id="ARBA00022723"/>
    </source>
</evidence>
<comment type="similarity">
    <text evidence="1">Belongs to the class-II aminoacyl-tRNA synthetase family. Alax-L subfamily.</text>
</comment>
<dbReference type="GO" id="GO:0002161">
    <property type="term" value="F:aminoacyl-tRNA deacylase activity"/>
    <property type="evidence" value="ECO:0007669"/>
    <property type="project" value="TreeGrafter"/>
</dbReference>
<dbReference type="NCBIfam" id="TIGR00344">
    <property type="entry name" value="alaS"/>
    <property type="match status" value="1"/>
</dbReference>
<evidence type="ECO:0000256" key="11">
    <source>
        <dbReference type="ARBA" id="ARBA00048300"/>
    </source>
</evidence>
<dbReference type="PROSITE" id="PS50860">
    <property type="entry name" value="AA_TRNA_LIGASE_II_ALA"/>
    <property type="match status" value="1"/>
</dbReference>
<dbReference type="InterPro" id="IPR018162">
    <property type="entry name" value="Ala-tRNA-ligase_IIc_anticod-bd"/>
</dbReference>
<dbReference type="GO" id="GO:0004813">
    <property type="term" value="F:alanine-tRNA ligase activity"/>
    <property type="evidence" value="ECO:0007669"/>
    <property type="project" value="UniProtKB-UniRule"/>
</dbReference>
<comment type="caution">
    <text evidence="15">The sequence shown here is derived from an EMBL/GenBank/DDBJ whole genome shotgun (WGS) entry which is preliminary data.</text>
</comment>
<dbReference type="Gene3D" id="3.30.980.10">
    <property type="entry name" value="Threonyl-trna Synthetase, Chain A, domain 2"/>
    <property type="match status" value="1"/>
</dbReference>
<evidence type="ECO:0000256" key="1">
    <source>
        <dbReference type="ARBA" id="ARBA00008429"/>
    </source>
</evidence>
<keyword evidence="13" id="KW-0175">Coiled coil</keyword>
<dbReference type="PANTHER" id="PTHR11777:SF9">
    <property type="entry name" value="ALANINE--TRNA LIGASE, CYTOPLASMIC"/>
    <property type="match status" value="1"/>
</dbReference>
<keyword evidence="12" id="KW-0963">Cytoplasm</keyword>
<name>A0A3F2RJ79_9STRA</name>
<dbReference type="InterPro" id="IPR023033">
    <property type="entry name" value="Ala_tRNA_ligase_euk/bac"/>
</dbReference>
<dbReference type="Pfam" id="PF07973">
    <property type="entry name" value="tRNA_SAD"/>
    <property type="match status" value="1"/>
</dbReference>
<protein>
    <recommendedName>
        <fullName evidence="12">Alanine--tRNA ligase</fullName>
        <ecNumber evidence="12">6.1.1.7</ecNumber>
    </recommendedName>
    <alternativeName>
        <fullName evidence="12">Alanyl-tRNA synthetase</fullName>
        <shortName evidence="12">AlaRS</shortName>
    </alternativeName>
</protein>
<dbReference type="GO" id="GO:0005524">
    <property type="term" value="F:ATP binding"/>
    <property type="evidence" value="ECO:0007669"/>
    <property type="project" value="UniProtKB-UniRule"/>
</dbReference>
<comment type="subunit">
    <text evidence="12">Monomer.</text>
</comment>
<dbReference type="GO" id="GO:0070143">
    <property type="term" value="P:mitochondrial alanyl-tRNA aminoacylation"/>
    <property type="evidence" value="ECO:0007669"/>
    <property type="project" value="UniProtKB-UniRule"/>
</dbReference>
<evidence type="ECO:0000256" key="9">
    <source>
        <dbReference type="ARBA" id="ARBA00022917"/>
    </source>
</evidence>
<comment type="catalytic activity">
    <reaction evidence="11 12">
        <text>tRNA(Ala) + L-alanine + ATP = L-alanyl-tRNA(Ala) + AMP + diphosphate</text>
        <dbReference type="Rhea" id="RHEA:12540"/>
        <dbReference type="Rhea" id="RHEA-COMP:9657"/>
        <dbReference type="Rhea" id="RHEA-COMP:9923"/>
        <dbReference type="ChEBI" id="CHEBI:30616"/>
        <dbReference type="ChEBI" id="CHEBI:33019"/>
        <dbReference type="ChEBI" id="CHEBI:57972"/>
        <dbReference type="ChEBI" id="CHEBI:78442"/>
        <dbReference type="ChEBI" id="CHEBI:78497"/>
        <dbReference type="ChEBI" id="CHEBI:456215"/>
        <dbReference type="EC" id="6.1.1.7"/>
    </reaction>
</comment>
<dbReference type="InterPro" id="IPR003156">
    <property type="entry name" value="DHHA1_dom"/>
</dbReference>
<comment type="domain">
    <text evidence="12">Consists of three domains; the N-terminal catalytic domain, the editing domain and the C-terminal C-Ala domain. The editing domain removes incorrectly charged amino acids, while the C-Ala domain, along with tRNA(Ala), serves as a bridge to cooperatively bring together the editing and aminoacylation centers thus stimulating deacylation of misacylated tRNAs.</text>
</comment>
<dbReference type="SUPFAM" id="SSF50447">
    <property type="entry name" value="Translation proteins"/>
    <property type="match status" value="1"/>
</dbReference>
<dbReference type="HAMAP" id="MF_00036_B">
    <property type="entry name" value="Ala_tRNA_synth_B"/>
    <property type="match status" value="1"/>
</dbReference>
<gene>
    <name evidence="16" type="ORF">BBJ29_006345</name>
    <name evidence="15" type="ORF">BBP00_00007617</name>
</gene>
<feature type="binding site" evidence="12">
    <location>
        <position position="790"/>
    </location>
    <ligand>
        <name>Zn(2+)</name>
        <dbReference type="ChEBI" id="CHEBI:29105"/>
    </ligand>
</feature>
<keyword evidence="12" id="KW-0496">Mitochondrion</keyword>
<dbReference type="Gene3D" id="2.40.30.130">
    <property type="match status" value="1"/>
</dbReference>
<evidence type="ECO:0000313" key="16">
    <source>
        <dbReference type="EMBL" id="RLN60292.1"/>
    </source>
</evidence>
<evidence type="ECO:0000256" key="8">
    <source>
        <dbReference type="ARBA" id="ARBA00022884"/>
    </source>
</evidence>
<evidence type="ECO:0000256" key="3">
    <source>
        <dbReference type="ARBA" id="ARBA00022598"/>
    </source>
</evidence>
<feature type="binding site" evidence="12">
    <location>
        <position position="671"/>
    </location>
    <ligand>
        <name>Zn(2+)</name>
        <dbReference type="ChEBI" id="CHEBI:29105"/>
    </ligand>
</feature>
<dbReference type="Proteomes" id="UP000277300">
    <property type="component" value="Unassembled WGS sequence"/>
</dbReference>
<dbReference type="InterPro" id="IPR009000">
    <property type="entry name" value="Transl_B-barrel_sf"/>
</dbReference>
<evidence type="ECO:0000313" key="18">
    <source>
        <dbReference type="Proteomes" id="UP000284657"/>
    </source>
</evidence>
<dbReference type="PRINTS" id="PR00980">
    <property type="entry name" value="TRNASYNTHALA"/>
</dbReference>
<evidence type="ECO:0000256" key="13">
    <source>
        <dbReference type="SAM" id="Coils"/>
    </source>
</evidence>
<dbReference type="EMBL" id="MBAD02000985">
    <property type="protein sequence ID" value="RLN60292.1"/>
    <property type="molecule type" value="Genomic_DNA"/>
</dbReference>
<accession>A0A3F2RJ79</accession>
<keyword evidence="6 12" id="KW-0862">Zinc</keyword>
<evidence type="ECO:0000256" key="5">
    <source>
        <dbReference type="ARBA" id="ARBA00022741"/>
    </source>
</evidence>
<dbReference type="InterPro" id="IPR002318">
    <property type="entry name" value="Ala-tRNA-lgiase_IIc"/>
</dbReference>
<dbReference type="CDD" id="cd00673">
    <property type="entry name" value="AlaRS_core"/>
    <property type="match status" value="1"/>
</dbReference>
<dbReference type="GO" id="GO:0005739">
    <property type="term" value="C:mitochondrion"/>
    <property type="evidence" value="ECO:0007669"/>
    <property type="project" value="UniProtKB-SubCell"/>
</dbReference>
<dbReference type="Proteomes" id="UP000284657">
    <property type="component" value="Unassembled WGS sequence"/>
</dbReference>
<dbReference type="InterPro" id="IPR050058">
    <property type="entry name" value="Ala-tRNA_ligase"/>
</dbReference>
<evidence type="ECO:0000256" key="6">
    <source>
        <dbReference type="ARBA" id="ARBA00022833"/>
    </source>
</evidence>
<dbReference type="PANTHER" id="PTHR11777">
    <property type="entry name" value="ALANYL-TRNA SYNTHETASE"/>
    <property type="match status" value="1"/>
</dbReference>
<dbReference type="FunFam" id="3.30.930.10:FF:000011">
    <property type="entry name" value="Alanine--tRNA ligase, cytoplasmic"/>
    <property type="match status" value="1"/>
</dbReference>
<keyword evidence="7 12" id="KW-0067">ATP-binding</keyword>
<comment type="function">
    <text evidence="12">Catalyzes the attachment of alanine to tRNA(Ala) in a two-step reaction: alanine is first activated by ATP to form Ala-AMP and then transferred to the acceptor end of tRNA(Ala). Also edits incorrectly charged tRNA(Ala) via its editing domain.</text>
</comment>
<dbReference type="AlphaFoldDB" id="A0A3F2RJ79"/>
<dbReference type="FunFam" id="2.40.30.130:FF:000015">
    <property type="entry name" value="Alanine--tRNA ligase"/>
    <property type="match status" value="1"/>
</dbReference>
<comment type="cofactor">
    <cofactor evidence="12">
        <name>Zn(2+)</name>
        <dbReference type="ChEBI" id="CHEBI:29105"/>
    </cofactor>
    <text evidence="12">Binds 1 zinc ion per subunit.</text>
</comment>
<dbReference type="SUPFAM" id="SSF55681">
    <property type="entry name" value="Class II aaRS and biotin synthetases"/>
    <property type="match status" value="1"/>
</dbReference>
<dbReference type="InterPro" id="IPR012947">
    <property type="entry name" value="tRNA_SAD"/>
</dbReference>
<dbReference type="GO" id="GO:0008270">
    <property type="term" value="F:zinc ion binding"/>
    <property type="evidence" value="ECO:0007669"/>
    <property type="project" value="UniProtKB-UniRule"/>
</dbReference>
<dbReference type="InterPro" id="IPR018163">
    <property type="entry name" value="Thr/Ala-tRNA-synth_IIc_edit"/>
</dbReference>
<reference evidence="17 18" key="1">
    <citation type="submission" date="2018-07" db="EMBL/GenBank/DDBJ databases">
        <title>Genome sequencing of oomycete isolates from Chile give support for New Zealand origin for Phytophthora kernoviae and make available the first Nothophytophthora sp. genome.</title>
        <authorList>
            <person name="Studholme D.J."/>
            <person name="Sanfuentes E."/>
            <person name="Panda P."/>
            <person name="Hill R."/>
            <person name="Sambles C."/>
            <person name="Grant M."/>
            <person name="Williams N.M."/>
            <person name="Mcdougal R.L."/>
        </authorList>
    </citation>
    <scope>NUCLEOTIDE SEQUENCE [LARGE SCALE GENOMIC DNA]</scope>
    <source>
        <strain evidence="15">Chile6</strain>
        <strain evidence="16">Chile7</strain>
    </source>
</reference>
<evidence type="ECO:0000313" key="15">
    <source>
        <dbReference type="EMBL" id="RLN57225.1"/>
    </source>
</evidence>
<dbReference type="Pfam" id="PF02272">
    <property type="entry name" value="DHHA1"/>
    <property type="match status" value="1"/>
</dbReference>
<dbReference type="Gene3D" id="3.10.310.40">
    <property type="match status" value="1"/>
</dbReference>
<dbReference type="Pfam" id="PF01411">
    <property type="entry name" value="tRNA-synt_2c"/>
    <property type="match status" value="1"/>
</dbReference>
<keyword evidence="5 12" id="KW-0547">Nucleotide-binding</keyword>
<feature type="binding site" evidence="12">
    <location>
        <position position="667"/>
    </location>
    <ligand>
        <name>Zn(2+)</name>
        <dbReference type="ChEBI" id="CHEBI:29105"/>
    </ligand>
</feature>
<dbReference type="InterPro" id="IPR045864">
    <property type="entry name" value="aa-tRNA-synth_II/BPL/LPL"/>
</dbReference>
<evidence type="ECO:0000256" key="10">
    <source>
        <dbReference type="ARBA" id="ARBA00023146"/>
    </source>
</evidence>
<dbReference type="FunFam" id="3.10.310.40:FF:000005">
    <property type="entry name" value="Alanine--tRNA ligase"/>
    <property type="match status" value="1"/>
</dbReference>
<dbReference type="GO" id="GO:0000049">
    <property type="term" value="F:tRNA binding"/>
    <property type="evidence" value="ECO:0007669"/>
    <property type="project" value="UniProtKB-KW"/>
</dbReference>
<keyword evidence="3 12" id="KW-0436">Ligase</keyword>
<keyword evidence="10 12" id="KW-0030">Aminoacyl-tRNA synthetase</keyword>
<evidence type="ECO:0000256" key="7">
    <source>
        <dbReference type="ARBA" id="ARBA00022840"/>
    </source>
</evidence>
<evidence type="ECO:0000313" key="17">
    <source>
        <dbReference type="Proteomes" id="UP000277300"/>
    </source>
</evidence>
<organism evidence="15 17">
    <name type="scientific">Phytophthora kernoviae</name>
    <dbReference type="NCBI Taxonomy" id="325452"/>
    <lineage>
        <taxon>Eukaryota</taxon>
        <taxon>Sar</taxon>
        <taxon>Stramenopiles</taxon>
        <taxon>Oomycota</taxon>
        <taxon>Peronosporomycetes</taxon>
        <taxon>Peronosporales</taxon>
        <taxon>Peronosporaceae</taxon>
        <taxon>Phytophthora</taxon>
    </lineage>
</organism>
<feature type="coiled-coil region" evidence="13">
    <location>
        <begin position="869"/>
        <end position="896"/>
    </location>
</feature>
<feature type="binding site" evidence="12">
    <location>
        <position position="786"/>
    </location>
    <ligand>
        <name>Zn(2+)</name>
        <dbReference type="ChEBI" id="CHEBI:29105"/>
    </ligand>
</feature>
<feature type="domain" description="Alanyl-transfer RNA synthetases family profile" evidence="14">
    <location>
        <begin position="62"/>
        <end position="829"/>
    </location>
</feature>
<dbReference type="InterPro" id="IPR018165">
    <property type="entry name" value="Ala-tRNA-synth_IIc_core"/>
</dbReference>
<dbReference type="OrthoDB" id="2423964at2759"/>
<keyword evidence="2 12" id="KW-0820">tRNA-binding</keyword>
<proteinExistence type="inferred from homology"/>
<evidence type="ECO:0000256" key="2">
    <source>
        <dbReference type="ARBA" id="ARBA00022555"/>
    </source>
</evidence>
<keyword evidence="8 12" id="KW-0694">RNA-binding</keyword>
<dbReference type="Gene3D" id="3.30.930.10">
    <property type="entry name" value="Bira Bifunctional Protein, Domain 2"/>
    <property type="match status" value="1"/>
</dbReference>
<evidence type="ECO:0000256" key="12">
    <source>
        <dbReference type="HAMAP-Rule" id="MF_03133"/>
    </source>
</evidence>
<dbReference type="SUPFAM" id="SSF55186">
    <property type="entry name" value="ThrRS/AlaRS common domain"/>
    <property type="match status" value="1"/>
</dbReference>
<comment type="subcellular location">
    <subcellularLocation>
        <location evidence="12">Mitochondrion</location>
    </subcellularLocation>
    <subcellularLocation>
        <location evidence="12">Cytoplasm</location>
    </subcellularLocation>
</comment>